<sequence length="50" mass="5331">MVFLAVVAGVAEHRRSRRDDLDRIGIVAWPGVQLLALMAALVLTAAALFG</sequence>
<keyword evidence="1" id="KW-0472">Membrane</keyword>
<protein>
    <submittedName>
        <fullName evidence="2">Uncharacterized protein</fullName>
    </submittedName>
</protein>
<dbReference type="EMBL" id="CP135076">
    <property type="protein sequence ID" value="WNO53360.1"/>
    <property type="molecule type" value="Genomic_DNA"/>
</dbReference>
<accession>A0ABZ0B7F8</accession>
<keyword evidence="1" id="KW-1133">Transmembrane helix</keyword>
<dbReference type="Proteomes" id="UP001302249">
    <property type="component" value="Chromosome"/>
</dbReference>
<dbReference type="RefSeq" id="WP_313914743.1">
    <property type="nucleotide sequence ID" value="NZ_CP135076.1"/>
</dbReference>
<feature type="transmembrane region" description="Helical" evidence="1">
    <location>
        <begin position="24"/>
        <end position="49"/>
    </location>
</feature>
<reference evidence="2 3" key="1">
    <citation type="submission" date="2023-09" db="EMBL/GenBank/DDBJ databases">
        <authorList>
            <person name="Rey-Velasco X."/>
        </authorList>
    </citation>
    <scope>NUCLEOTIDE SEQUENCE [LARGE SCALE GENOMIC DNA]</scope>
    <source>
        <strain evidence="2 3">W311</strain>
    </source>
</reference>
<organism evidence="2 3">
    <name type="scientific">Stakelama saccharophila</name>
    <dbReference type="NCBI Taxonomy" id="3075605"/>
    <lineage>
        <taxon>Bacteria</taxon>
        <taxon>Pseudomonadati</taxon>
        <taxon>Pseudomonadota</taxon>
        <taxon>Alphaproteobacteria</taxon>
        <taxon>Sphingomonadales</taxon>
        <taxon>Sphingomonadaceae</taxon>
        <taxon>Stakelama</taxon>
    </lineage>
</organism>
<name>A0ABZ0B7F8_9SPHN</name>
<keyword evidence="1" id="KW-0812">Transmembrane</keyword>
<proteinExistence type="predicted"/>
<evidence type="ECO:0000313" key="3">
    <source>
        <dbReference type="Proteomes" id="UP001302249"/>
    </source>
</evidence>
<evidence type="ECO:0000313" key="2">
    <source>
        <dbReference type="EMBL" id="WNO53360.1"/>
    </source>
</evidence>
<keyword evidence="3" id="KW-1185">Reference proteome</keyword>
<gene>
    <name evidence="2" type="ORF">RPR59_13045</name>
</gene>
<evidence type="ECO:0000256" key="1">
    <source>
        <dbReference type="SAM" id="Phobius"/>
    </source>
</evidence>